<evidence type="ECO:0000313" key="1">
    <source>
        <dbReference type="EnsemblMetazoa" id="Aqu2.1.31287_001"/>
    </source>
</evidence>
<organism evidence="1">
    <name type="scientific">Amphimedon queenslandica</name>
    <name type="common">Sponge</name>
    <dbReference type="NCBI Taxonomy" id="400682"/>
    <lineage>
        <taxon>Eukaryota</taxon>
        <taxon>Metazoa</taxon>
        <taxon>Porifera</taxon>
        <taxon>Demospongiae</taxon>
        <taxon>Heteroscleromorpha</taxon>
        <taxon>Haplosclerida</taxon>
        <taxon>Niphatidae</taxon>
        <taxon>Amphimedon</taxon>
    </lineage>
</organism>
<protein>
    <submittedName>
        <fullName evidence="1">Uncharacterized protein</fullName>
    </submittedName>
</protein>
<dbReference type="AlphaFoldDB" id="A0A1X7UV76"/>
<accession>A0A1X7UV76</accession>
<dbReference type="InParanoid" id="A0A1X7UV76"/>
<name>A0A1X7UV76_AMPQE</name>
<dbReference type="EnsemblMetazoa" id="Aqu2.1.31287_001">
    <property type="protein sequence ID" value="Aqu2.1.31287_001"/>
    <property type="gene ID" value="Aqu2.1.31287"/>
</dbReference>
<sequence length="72" mass="7788">MSNSLGNLASKWKTRKSCHGSETEATMKILQLKNGLDSPSVAAAINFDKYGTVGWLELIEVGCTYDTPTHNG</sequence>
<reference evidence="1" key="1">
    <citation type="submission" date="2017-05" db="UniProtKB">
        <authorList>
            <consortium name="EnsemblMetazoa"/>
        </authorList>
    </citation>
    <scope>IDENTIFICATION</scope>
</reference>
<proteinExistence type="predicted"/>